<organism evidence="1">
    <name type="scientific">Pseudomonas syringae pv. actinidiae</name>
    <dbReference type="NCBI Taxonomy" id="103796"/>
    <lineage>
        <taxon>Bacteria</taxon>
        <taxon>Pseudomonadati</taxon>
        <taxon>Pseudomonadota</taxon>
        <taxon>Gammaproteobacteria</taxon>
        <taxon>Pseudomonadales</taxon>
        <taxon>Pseudomonadaceae</taxon>
        <taxon>Pseudomonas</taxon>
        <taxon>Pseudomonas syringae</taxon>
    </lineage>
</organism>
<accession>A0A2P0QIN7</accession>
<dbReference type="EMBL" id="KX009066">
    <property type="protein sequence ID" value="ARO45500.1"/>
    <property type="molecule type" value="Genomic_DNA"/>
</dbReference>
<dbReference type="AlphaFoldDB" id="A0A2P0QIN7"/>
<name>A0A2P0QIN7_PSESF</name>
<protein>
    <submittedName>
        <fullName evidence="1">Uncharacterized protein</fullName>
    </submittedName>
</protein>
<proteinExistence type="predicted"/>
<sequence>MPHERKLFDYISVSLDLLWDAEFLEKMVKTGFRFATFTL</sequence>
<reference evidence="1" key="1">
    <citation type="submission" date="2016-03" db="EMBL/GenBank/DDBJ databases">
        <title>The evolution of Pseudomonas syringae pv. actinidiae in New Zealand.</title>
        <authorList>
            <person name="Taiaroa G."/>
            <person name="Poulter R.T.M."/>
            <person name="Lamont I."/>
            <person name="Stockwell P."/>
            <person name="Butler M.I."/>
        </authorList>
    </citation>
    <scope>NUCLEOTIDE SEQUENCE</scope>
    <source>
        <strain evidence="1">SR121</strain>
    </source>
</reference>
<evidence type="ECO:0000313" key="1">
    <source>
        <dbReference type="EMBL" id="ARO45500.1"/>
    </source>
</evidence>